<dbReference type="Pfam" id="PF00589">
    <property type="entry name" value="Phage_integrase"/>
    <property type="match status" value="1"/>
</dbReference>
<dbReference type="GO" id="GO:0003677">
    <property type="term" value="F:DNA binding"/>
    <property type="evidence" value="ECO:0007669"/>
    <property type="project" value="UniProtKB-UniRule"/>
</dbReference>
<comment type="function">
    <text evidence="10">Site-specific tyrosine recombinase, which acts by catalyzing the cutting and rejoining of the recombining DNA molecules. The XerC-XerD complex is essential to convert dimers of the bacterial chromosome into monomers to permit their segregation at cell division. It also contributes to the segregational stability of plasmids.</text>
</comment>
<dbReference type="InterPro" id="IPR011010">
    <property type="entry name" value="DNA_brk_join_enz"/>
</dbReference>
<feature type="active site" evidence="10">
    <location>
        <position position="171"/>
    </location>
</feature>
<feature type="domain" description="Core-binding (CB)" evidence="12">
    <location>
        <begin position="1"/>
        <end position="86"/>
    </location>
</feature>
<feature type="active site" evidence="10">
    <location>
        <position position="244"/>
    </location>
</feature>
<feature type="active site" description="O-(3'-phospho-DNA)-tyrosine intermediate" evidence="10">
    <location>
        <position position="279"/>
    </location>
</feature>
<dbReference type="NCBIfam" id="TIGR02225">
    <property type="entry name" value="recomb_XerD"/>
    <property type="match status" value="1"/>
</dbReference>
<organism evidence="13 14">
    <name type="scientific">Tenuifilum thalassicum</name>
    <dbReference type="NCBI Taxonomy" id="2590900"/>
    <lineage>
        <taxon>Bacteria</taxon>
        <taxon>Pseudomonadati</taxon>
        <taxon>Bacteroidota</taxon>
        <taxon>Bacteroidia</taxon>
        <taxon>Bacteroidales</taxon>
        <taxon>Tenuifilaceae</taxon>
        <taxon>Tenuifilum</taxon>
    </lineage>
</organism>
<evidence type="ECO:0000256" key="3">
    <source>
        <dbReference type="ARBA" id="ARBA00022490"/>
    </source>
</evidence>
<dbReference type="InterPro" id="IPR002104">
    <property type="entry name" value="Integrase_catalytic"/>
</dbReference>
<comment type="subcellular location">
    <subcellularLocation>
        <location evidence="1 10">Cytoplasm</location>
    </subcellularLocation>
</comment>
<evidence type="ECO:0000313" key="14">
    <source>
        <dbReference type="Proteomes" id="UP000500961"/>
    </source>
</evidence>
<dbReference type="NCBIfam" id="NF001399">
    <property type="entry name" value="PRK00283.1"/>
    <property type="match status" value="1"/>
</dbReference>
<proteinExistence type="inferred from homology"/>
<keyword evidence="9 10" id="KW-0131">Cell cycle</keyword>
<dbReference type="Gene3D" id="1.10.443.10">
    <property type="entry name" value="Intergrase catalytic core"/>
    <property type="match status" value="1"/>
</dbReference>
<dbReference type="SUPFAM" id="SSF56349">
    <property type="entry name" value="DNA breaking-rejoining enzymes"/>
    <property type="match status" value="1"/>
</dbReference>
<evidence type="ECO:0000256" key="5">
    <source>
        <dbReference type="ARBA" id="ARBA00022829"/>
    </source>
</evidence>
<dbReference type="InterPro" id="IPR044068">
    <property type="entry name" value="CB"/>
</dbReference>
<evidence type="ECO:0000256" key="7">
    <source>
        <dbReference type="ARBA" id="ARBA00023125"/>
    </source>
</evidence>
<dbReference type="GO" id="GO:0006313">
    <property type="term" value="P:DNA transposition"/>
    <property type="evidence" value="ECO:0007669"/>
    <property type="project" value="UniProtKB-UniRule"/>
</dbReference>
<evidence type="ECO:0000259" key="11">
    <source>
        <dbReference type="PROSITE" id="PS51898"/>
    </source>
</evidence>
<name>A0A7D3XLY1_9BACT</name>
<evidence type="ECO:0000256" key="9">
    <source>
        <dbReference type="ARBA" id="ARBA00023306"/>
    </source>
</evidence>
<comment type="similarity">
    <text evidence="2">Belongs to the 'phage' integrase family. XerD subfamily.</text>
</comment>
<accession>A0A7D3XLY1</accession>
<evidence type="ECO:0000256" key="1">
    <source>
        <dbReference type="ARBA" id="ARBA00004496"/>
    </source>
</evidence>
<dbReference type="AlphaFoldDB" id="A0A7D3XLY1"/>
<evidence type="ECO:0000313" key="13">
    <source>
        <dbReference type="EMBL" id="QKG79776.1"/>
    </source>
</evidence>
<dbReference type="HAMAP" id="MF_01808">
    <property type="entry name" value="Recomb_XerC_XerD"/>
    <property type="match status" value="1"/>
</dbReference>
<evidence type="ECO:0000256" key="10">
    <source>
        <dbReference type="HAMAP-Rule" id="MF_01808"/>
    </source>
</evidence>
<dbReference type="PROSITE" id="PS51898">
    <property type="entry name" value="TYR_RECOMBINASE"/>
    <property type="match status" value="1"/>
</dbReference>
<evidence type="ECO:0000256" key="8">
    <source>
        <dbReference type="ARBA" id="ARBA00023172"/>
    </source>
</evidence>
<dbReference type="KEGG" id="ttz:FHG85_05710"/>
<comment type="subunit">
    <text evidence="10">Forms a cyclic heterotetrameric complex composed of two molecules of XerC and two molecules of XerD.</text>
</comment>
<dbReference type="PANTHER" id="PTHR30349">
    <property type="entry name" value="PHAGE INTEGRASE-RELATED"/>
    <property type="match status" value="1"/>
</dbReference>
<dbReference type="GO" id="GO:0051301">
    <property type="term" value="P:cell division"/>
    <property type="evidence" value="ECO:0007669"/>
    <property type="project" value="UniProtKB-KW"/>
</dbReference>
<evidence type="ECO:0000256" key="2">
    <source>
        <dbReference type="ARBA" id="ARBA00010450"/>
    </source>
</evidence>
<dbReference type="InterPro" id="IPR023009">
    <property type="entry name" value="Tyrosine_recombinase_XerC/XerD"/>
</dbReference>
<dbReference type="PANTHER" id="PTHR30349:SF81">
    <property type="entry name" value="TYROSINE RECOMBINASE XERC"/>
    <property type="match status" value="1"/>
</dbReference>
<dbReference type="InterPro" id="IPR050090">
    <property type="entry name" value="Tyrosine_recombinase_XerCD"/>
</dbReference>
<keyword evidence="14" id="KW-1185">Reference proteome</keyword>
<dbReference type="GO" id="GO:0009037">
    <property type="term" value="F:tyrosine-based site-specific recombinase activity"/>
    <property type="evidence" value="ECO:0007669"/>
    <property type="project" value="UniProtKB-UniRule"/>
</dbReference>
<keyword evidence="7 10" id="KW-0238">DNA-binding</keyword>
<dbReference type="RefSeq" id="WP_173073869.1">
    <property type="nucleotide sequence ID" value="NZ_CP041345.1"/>
</dbReference>
<evidence type="ECO:0000256" key="4">
    <source>
        <dbReference type="ARBA" id="ARBA00022618"/>
    </source>
</evidence>
<dbReference type="Proteomes" id="UP000500961">
    <property type="component" value="Chromosome"/>
</dbReference>
<dbReference type="InterPro" id="IPR011932">
    <property type="entry name" value="Recomb_XerD"/>
</dbReference>
<dbReference type="InterPro" id="IPR010998">
    <property type="entry name" value="Integrase_recombinase_N"/>
</dbReference>
<reference evidence="13 14" key="1">
    <citation type="submission" date="2019-07" db="EMBL/GenBank/DDBJ databases">
        <title>Thalassofilum flectens gen. nov., sp. nov., a novel moderate thermophilic anaerobe from a shallow sea hot spring in Kunashir Island (Russia), representing a new family in the order Bacteroidales, and proposal of Thalassofilacea fam. nov.</title>
        <authorList>
            <person name="Kochetkova T.V."/>
            <person name="Podosokorskaya O.A."/>
            <person name="Novikov A."/>
            <person name="Elcheninov A.G."/>
            <person name="Toshchakov S.V."/>
            <person name="Kublanov I.V."/>
        </authorList>
    </citation>
    <scope>NUCLEOTIDE SEQUENCE [LARGE SCALE GENOMIC DNA]</scope>
    <source>
        <strain evidence="13 14">38-H</strain>
    </source>
</reference>
<dbReference type="GO" id="GO:0005737">
    <property type="term" value="C:cytoplasm"/>
    <property type="evidence" value="ECO:0007669"/>
    <property type="project" value="UniProtKB-SubCell"/>
</dbReference>
<feature type="domain" description="Tyr recombinase" evidence="11">
    <location>
        <begin position="107"/>
        <end position="292"/>
    </location>
</feature>
<dbReference type="Gene3D" id="1.10.150.130">
    <property type="match status" value="1"/>
</dbReference>
<dbReference type="PROSITE" id="PS51900">
    <property type="entry name" value="CB"/>
    <property type="match status" value="1"/>
</dbReference>
<keyword evidence="6 10" id="KW-0229">DNA integration</keyword>
<dbReference type="Pfam" id="PF02899">
    <property type="entry name" value="Phage_int_SAM_1"/>
    <property type="match status" value="1"/>
</dbReference>
<dbReference type="CDD" id="cd00798">
    <property type="entry name" value="INT_XerDC_C"/>
    <property type="match status" value="1"/>
</dbReference>
<dbReference type="EMBL" id="CP041345">
    <property type="protein sequence ID" value="QKG79776.1"/>
    <property type="molecule type" value="Genomic_DNA"/>
</dbReference>
<keyword evidence="4 10" id="KW-0132">Cell division</keyword>
<comment type="similarity">
    <text evidence="10">Belongs to the 'phage' integrase family. XerC subfamily.</text>
</comment>
<protein>
    <recommendedName>
        <fullName evidence="10">Tyrosine recombinase XerC</fullName>
    </recommendedName>
</protein>
<dbReference type="InterPro" id="IPR004107">
    <property type="entry name" value="Integrase_SAM-like_N"/>
</dbReference>
<keyword evidence="8 10" id="KW-0233">DNA recombination</keyword>
<feature type="active site" evidence="10">
    <location>
        <position position="247"/>
    </location>
</feature>
<dbReference type="NCBIfam" id="NF040815">
    <property type="entry name" value="recomb_XerA_Arch"/>
    <property type="match status" value="1"/>
</dbReference>
<keyword evidence="5 10" id="KW-0159">Chromosome partition</keyword>
<keyword evidence="3 10" id="KW-0963">Cytoplasm</keyword>
<evidence type="ECO:0000256" key="6">
    <source>
        <dbReference type="ARBA" id="ARBA00022908"/>
    </source>
</evidence>
<sequence length="298" mass="34251">MGWKHAIDDYVNFLRLEKSLSENSISAYCNDIDKLRQFAEGKGVEPEFITRKDLEEFLSELHDLGLNKRSQSRILSGIRGFFKYLILEDVIENDPTELLESPKIGRKLPEVLSIEEIDALEAAIDLSKPDGHRNRAIIETLYSCGLRVSELVSLRLTDLFFNEGFIRVIGKGDKERLVPIGSKAKNDINQYLSQRNGVNARIDPDYRDIVFLNRWGRKLTREMVFTIIKRCAKLAGINKNISPHTLRHSFATHLVEGGADLRAVQEMLGHESIQTTEIYTHLDNQYLRETIMMFHPHK</sequence>
<feature type="active site" evidence="10">
    <location>
        <position position="270"/>
    </location>
</feature>
<gene>
    <name evidence="13" type="primary">xerD</name>
    <name evidence="10" type="synonym">xerC</name>
    <name evidence="13" type="ORF">FHG85_05710</name>
</gene>
<feature type="active site" evidence="10">
    <location>
        <position position="147"/>
    </location>
</feature>
<evidence type="ECO:0000259" key="12">
    <source>
        <dbReference type="PROSITE" id="PS51900"/>
    </source>
</evidence>
<dbReference type="InterPro" id="IPR013762">
    <property type="entry name" value="Integrase-like_cat_sf"/>
</dbReference>
<dbReference type="GO" id="GO:0007059">
    <property type="term" value="P:chromosome segregation"/>
    <property type="evidence" value="ECO:0007669"/>
    <property type="project" value="UniProtKB-UniRule"/>
</dbReference>